<evidence type="ECO:0000256" key="7">
    <source>
        <dbReference type="ARBA" id="ARBA00022958"/>
    </source>
</evidence>
<dbReference type="EMBL" id="JBHTAA010000001">
    <property type="protein sequence ID" value="MFC7202834.1"/>
    <property type="molecule type" value="Genomic_DNA"/>
</dbReference>
<dbReference type="PANTHER" id="PTHR11537">
    <property type="entry name" value="VOLTAGE-GATED POTASSIUM CHANNEL"/>
    <property type="match status" value="1"/>
</dbReference>
<proteinExistence type="predicted"/>
<protein>
    <submittedName>
        <fullName evidence="14">Ion transporter</fullName>
    </submittedName>
</protein>
<reference evidence="14 15" key="1">
    <citation type="journal article" date="2019" name="Int. J. Syst. Evol. Microbiol.">
        <title>The Global Catalogue of Microorganisms (GCM) 10K type strain sequencing project: providing services to taxonomists for standard genome sequencing and annotation.</title>
        <authorList>
            <consortium name="The Broad Institute Genomics Platform"/>
            <consortium name="The Broad Institute Genome Sequencing Center for Infectious Disease"/>
            <person name="Wu L."/>
            <person name="Ma J."/>
        </authorList>
    </citation>
    <scope>NUCLEOTIDE SEQUENCE [LARGE SCALE GENOMIC DNA]</scope>
    <source>
        <strain evidence="14 15">DSM 29988</strain>
    </source>
</reference>
<keyword evidence="15" id="KW-1185">Reference proteome</keyword>
<feature type="transmembrane region" description="Helical" evidence="12">
    <location>
        <begin position="92"/>
        <end position="115"/>
    </location>
</feature>
<keyword evidence="3" id="KW-0633">Potassium transport</keyword>
<feature type="transmembrane region" description="Helical" evidence="12">
    <location>
        <begin position="21"/>
        <end position="40"/>
    </location>
</feature>
<keyword evidence="11" id="KW-0407">Ion channel</keyword>
<evidence type="ECO:0000256" key="10">
    <source>
        <dbReference type="ARBA" id="ARBA00023136"/>
    </source>
</evidence>
<evidence type="ECO:0000256" key="1">
    <source>
        <dbReference type="ARBA" id="ARBA00004141"/>
    </source>
</evidence>
<dbReference type="Proteomes" id="UP001596481">
    <property type="component" value="Unassembled WGS sequence"/>
</dbReference>
<evidence type="ECO:0000256" key="12">
    <source>
        <dbReference type="SAM" id="Phobius"/>
    </source>
</evidence>
<keyword evidence="9" id="KW-0406">Ion transport</keyword>
<dbReference type="SUPFAM" id="SSF81324">
    <property type="entry name" value="Voltage-gated potassium channels"/>
    <property type="match status" value="1"/>
</dbReference>
<feature type="domain" description="Ion transport" evidence="13">
    <location>
        <begin position="22"/>
        <end position="247"/>
    </location>
</feature>
<comment type="subcellular location">
    <subcellularLocation>
        <location evidence="1">Membrane</location>
        <topology evidence="1">Multi-pass membrane protein</topology>
    </subcellularLocation>
</comment>
<sequence length="264" mass="29746">MQFKARTHRLLEVGGDTREELIFDWGIMALIAANVVAVILSTVDALYLQYQALFQLFELVSVSIFTLEYLGRIWAVTVNEGYSGPVTGRIRYALKPMLIIDLLAILPFYVGFFFVDLRFLRALRLFRFFRLLKLARYSQSIRSFKRVLQDKREDLVVSISATLILLVLAASMMYFFERTAQPDVFSSIPAAFWWAVVTLTTVGYGDVYPVTFGGRLFAAIVAFLGIGLFALPASILSSGFVEQSSTADSPTYCPHCGESLREEH</sequence>
<dbReference type="GO" id="GO:0005267">
    <property type="term" value="F:potassium channel activity"/>
    <property type="evidence" value="ECO:0007669"/>
    <property type="project" value="UniProtKB-KW"/>
</dbReference>
<comment type="caution">
    <text evidence="14">The sequence shown here is derived from an EMBL/GenBank/DDBJ whole genome shotgun (WGS) entry which is preliminary data.</text>
</comment>
<dbReference type="FunFam" id="1.10.287.70:FF:000028">
    <property type="entry name" value="potassium voltage-gated channel subfamily D member 3"/>
    <property type="match status" value="1"/>
</dbReference>
<dbReference type="InterPro" id="IPR027359">
    <property type="entry name" value="Volt_channel_dom_sf"/>
</dbReference>
<gene>
    <name evidence="14" type="ORF">ACFQJC_04855</name>
</gene>
<accession>A0ABD5ZCL2</accession>
<evidence type="ECO:0000256" key="11">
    <source>
        <dbReference type="ARBA" id="ARBA00023303"/>
    </source>
</evidence>
<keyword evidence="6" id="KW-0851">Voltage-gated channel</keyword>
<evidence type="ECO:0000256" key="8">
    <source>
        <dbReference type="ARBA" id="ARBA00022989"/>
    </source>
</evidence>
<evidence type="ECO:0000313" key="14">
    <source>
        <dbReference type="EMBL" id="MFC7202834.1"/>
    </source>
</evidence>
<dbReference type="PANTHER" id="PTHR11537:SF254">
    <property type="entry name" value="POTASSIUM VOLTAGE-GATED CHANNEL PROTEIN SHAB"/>
    <property type="match status" value="1"/>
</dbReference>
<organism evidence="14 15">
    <name type="scientific">Haloferax namakaokahaiae</name>
    <dbReference type="NCBI Taxonomy" id="1748331"/>
    <lineage>
        <taxon>Archaea</taxon>
        <taxon>Methanobacteriati</taxon>
        <taxon>Methanobacteriota</taxon>
        <taxon>Stenosarchaea group</taxon>
        <taxon>Halobacteria</taxon>
        <taxon>Halobacteriales</taxon>
        <taxon>Haloferacaceae</taxon>
        <taxon>Haloferax</taxon>
    </lineage>
</organism>
<name>A0ABD5ZCL2_9EURY</name>
<keyword evidence="10 12" id="KW-0472">Membrane</keyword>
<dbReference type="RefSeq" id="WP_390222121.1">
    <property type="nucleotide sequence ID" value="NZ_JBHTAA010000001.1"/>
</dbReference>
<dbReference type="Pfam" id="PF00520">
    <property type="entry name" value="Ion_trans"/>
    <property type="match status" value="1"/>
</dbReference>
<keyword evidence="8 12" id="KW-1133">Transmembrane helix</keyword>
<evidence type="ECO:0000256" key="2">
    <source>
        <dbReference type="ARBA" id="ARBA00022448"/>
    </source>
</evidence>
<evidence type="ECO:0000256" key="6">
    <source>
        <dbReference type="ARBA" id="ARBA00022882"/>
    </source>
</evidence>
<keyword evidence="2" id="KW-0813">Transport</keyword>
<dbReference type="Gene3D" id="1.20.120.350">
    <property type="entry name" value="Voltage-gated potassium channels. Chain C"/>
    <property type="match status" value="1"/>
</dbReference>
<feature type="transmembrane region" description="Helical" evidence="12">
    <location>
        <begin position="216"/>
        <end position="236"/>
    </location>
</feature>
<keyword evidence="7" id="KW-0630">Potassium</keyword>
<dbReference type="PRINTS" id="PR00169">
    <property type="entry name" value="KCHANNEL"/>
</dbReference>
<dbReference type="AlphaFoldDB" id="A0ABD5ZCL2"/>
<evidence type="ECO:0000256" key="5">
    <source>
        <dbReference type="ARBA" id="ARBA00022826"/>
    </source>
</evidence>
<dbReference type="Gene3D" id="1.20.5.110">
    <property type="match status" value="1"/>
</dbReference>
<keyword evidence="4 12" id="KW-0812">Transmembrane</keyword>
<dbReference type="GO" id="GO:0034702">
    <property type="term" value="C:monoatomic ion channel complex"/>
    <property type="evidence" value="ECO:0007669"/>
    <property type="project" value="UniProtKB-KW"/>
</dbReference>
<evidence type="ECO:0000256" key="3">
    <source>
        <dbReference type="ARBA" id="ARBA00022538"/>
    </source>
</evidence>
<dbReference type="InterPro" id="IPR005821">
    <property type="entry name" value="Ion_trans_dom"/>
</dbReference>
<dbReference type="Gene3D" id="1.10.287.70">
    <property type="match status" value="1"/>
</dbReference>
<evidence type="ECO:0000313" key="15">
    <source>
        <dbReference type="Proteomes" id="UP001596481"/>
    </source>
</evidence>
<evidence type="ECO:0000259" key="13">
    <source>
        <dbReference type="Pfam" id="PF00520"/>
    </source>
</evidence>
<keyword evidence="5" id="KW-0631">Potassium channel</keyword>
<feature type="transmembrane region" description="Helical" evidence="12">
    <location>
        <begin position="155"/>
        <end position="176"/>
    </location>
</feature>
<evidence type="ECO:0000256" key="4">
    <source>
        <dbReference type="ARBA" id="ARBA00022692"/>
    </source>
</evidence>
<dbReference type="InterPro" id="IPR028325">
    <property type="entry name" value="VG_K_chnl"/>
</dbReference>
<evidence type="ECO:0000256" key="9">
    <source>
        <dbReference type="ARBA" id="ARBA00023065"/>
    </source>
</evidence>
<feature type="transmembrane region" description="Helical" evidence="12">
    <location>
        <begin position="183"/>
        <end position="204"/>
    </location>
</feature>